<dbReference type="CDD" id="cd07302">
    <property type="entry name" value="CHD"/>
    <property type="match status" value="1"/>
</dbReference>
<evidence type="ECO:0000313" key="9">
    <source>
        <dbReference type="EMBL" id="CEG56500.1"/>
    </source>
</evidence>
<dbReference type="RefSeq" id="WP_045095152.1">
    <property type="nucleotide sequence ID" value="NZ_LN614827.1"/>
</dbReference>
<feature type="transmembrane region" description="Helical" evidence="7">
    <location>
        <begin position="308"/>
        <end position="331"/>
    </location>
</feature>
<evidence type="ECO:0000259" key="8">
    <source>
        <dbReference type="PROSITE" id="PS50125"/>
    </source>
</evidence>
<dbReference type="SUPFAM" id="SSF48452">
    <property type="entry name" value="TPR-like"/>
    <property type="match status" value="1"/>
</dbReference>
<dbReference type="OrthoDB" id="9806704at2"/>
<dbReference type="Proteomes" id="UP000032430">
    <property type="component" value="Chromosome I"/>
</dbReference>
<gene>
    <name evidence="9" type="ORF">LFA_1061</name>
</gene>
<dbReference type="Gene3D" id="3.30.450.20">
    <property type="entry name" value="PAS domain"/>
    <property type="match status" value="1"/>
</dbReference>
<keyword evidence="5 7" id="KW-0472">Membrane</keyword>
<keyword evidence="10" id="KW-1185">Reference proteome</keyword>
<feature type="domain" description="Guanylate cyclase" evidence="8">
    <location>
        <begin position="446"/>
        <end position="578"/>
    </location>
</feature>
<dbReference type="SMART" id="SM00044">
    <property type="entry name" value="CYCc"/>
    <property type="match status" value="1"/>
</dbReference>
<proteinExistence type="predicted"/>
<dbReference type="InterPro" id="IPR001054">
    <property type="entry name" value="A/G_cyclase"/>
</dbReference>
<keyword evidence="3 7" id="KW-0812">Transmembrane</keyword>
<accession>A0A098G4T5</accession>
<evidence type="ECO:0000256" key="6">
    <source>
        <dbReference type="PROSITE-ProRule" id="PRU00339"/>
    </source>
</evidence>
<evidence type="ECO:0000256" key="7">
    <source>
        <dbReference type="SAM" id="Phobius"/>
    </source>
</evidence>
<evidence type="ECO:0000313" key="10">
    <source>
        <dbReference type="Proteomes" id="UP000032430"/>
    </source>
</evidence>
<dbReference type="GO" id="GO:0006171">
    <property type="term" value="P:cAMP biosynthetic process"/>
    <property type="evidence" value="ECO:0007669"/>
    <property type="project" value="TreeGrafter"/>
</dbReference>
<dbReference type="InterPro" id="IPR050697">
    <property type="entry name" value="Adenylyl/Guanylyl_Cyclase_3/4"/>
</dbReference>
<evidence type="ECO:0000256" key="3">
    <source>
        <dbReference type="ARBA" id="ARBA00022692"/>
    </source>
</evidence>
<protein>
    <submittedName>
        <fullName evidence="9">Putative adenylate cyclase 1</fullName>
    </submittedName>
</protein>
<keyword evidence="2" id="KW-1003">Cell membrane</keyword>
<dbReference type="InterPro" id="IPR029787">
    <property type="entry name" value="Nucleotide_cyclase"/>
</dbReference>
<organism evidence="9 10">
    <name type="scientific">Legionella fallonii LLAP-10</name>
    <dbReference type="NCBI Taxonomy" id="1212491"/>
    <lineage>
        <taxon>Bacteria</taxon>
        <taxon>Pseudomonadati</taxon>
        <taxon>Pseudomonadota</taxon>
        <taxon>Gammaproteobacteria</taxon>
        <taxon>Legionellales</taxon>
        <taxon>Legionellaceae</taxon>
        <taxon>Legionella</taxon>
    </lineage>
</organism>
<evidence type="ECO:0000256" key="1">
    <source>
        <dbReference type="ARBA" id="ARBA00004651"/>
    </source>
</evidence>
<dbReference type="KEGG" id="lfa:LFA_1061"/>
<dbReference type="STRING" id="1212491.LFA_1061"/>
<dbReference type="Gene3D" id="3.30.70.1230">
    <property type="entry name" value="Nucleotide cyclase"/>
    <property type="match status" value="1"/>
</dbReference>
<dbReference type="PROSITE" id="PS50005">
    <property type="entry name" value="TPR"/>
    <property type="match status" value="1"/>
</dbReference>
<dbReference type="Pfam" id="PF00211">
    <property type="entry name" value="Guanylate_cyc"/>
    <property type="match status" value="1"/>
</dbReference>
<dbReference type="SUPFAM" id="SSF55073">
    <property type="entry name" value="Nucleotide cyclase"/>
    <property type="match status" value="1"/>
</dbReference>
<dbReference type="PANTHER" id="PTHR43081">
    <property type="entry name" value="ADENYLATE CYCLASE, TERMINAL-DIFFERENTIATION SPECIFIC-RELATED"/>
    <property type="match status" value="1"/>
</dbReference>
<dbReference type="InterPro" id="IPR033479">
    <property type="entry name" value="dCache_1"/>
</dbReference>
<dbReference type="SMART" id="SM00028">
    <property type="entry name" value="TPR"/>
    <property type="match status" value="1"/>
</dbReference>
<dbReference type="Pfam" id="PF02743">
    <property type="entry name" value="dCache_1"/>
    <property type="match status" value="1"/>
</dbReference>
<comment type="subcellular location">
    <subcellularLocation>
        <location evidence="1">Cell membrane</location>
        <topology evidence="1">Multi-pass membrane protein</topology>
    </subcellularLocation>
</comment>
<dbReference type="GO" id="GO:0035556">
    <property type="term" value="P:intracellular signal transduction"/>
    <property type="evidence" value="ECO:0007669"/>
    <property type="project" value="InterPro"/>
</dbReference>
<dbReference type="CDD" id="cd12913">
    <property type="entry name" value="PDC1_MCP_like"/>
    <property type="match status" value="1"/>
</dbReference>
<keyword evidence="6" id="KW-0802">TPR repeat</keyword>
<dbReference type="InterPro" id="IPR019734">
    <property type="entry name" value="TPR_rpt"/>
</dbReference>
<dbReference type="AlphaFoldDB" id="A0A098G4T5"/>
<dbReference type="PANTHER" id="PTHR43081:SF1">
    <property type="entry name" value="ADENYLATE CYCLASE, TERMINAL-DIFFERENTIATION SPECIFIC"/>
    <property type="match status" value="1"/>
</dbReference>
<keyword evidence="4 7" id="KW-1133">Transmembrane helix</keyword>
<dbReference type="EMBL" id="LN614827">
    <property type="protein sequence ID" value="CEG56500.1"/>
    <property type="molecule type" value="Genomic_DNA"/>
</dbReference>
<dbReference type="GO" id="GO:0005886">
    <property type="term" value="C:plasma membrane"/>
    <property type="evidence" value="ECO:0007669"/>
    <property type="project" value="UniProtKB-SubCell"/>
</dbReference>
<dbReference type="InterPro" id="IPR011990">
    <property type="entry name" value="TPR-like_helical_dom_sf"/>
</dbReference>
<dbReference type="PROSITE" id="PS50125">
    <property type="entry name" value="GUANYLATE_CYCLASE_2"/>
    <property type="match status" value="1"/>
</dbReference>
<reference evidence="10" key="1">
    <citation type="submission" date="2014-09" db="EMBL/GenBank/DDBJ databases">
        <authorList>
            <person name="Gomez-Valero L."/>
        </authorList>
    </citation>
    <scope>NUCLEOTIDE SEQUENCE [LARGE SCALE GENOMIC DNA]</scope>
    <source>
        <strain evidence="10">ATCC700992</strain>
    </source>
</reference>
<dbReference type="InterPro" id="IPR029151">
    <property type="entry name" value="Sensor-like_sf"/>
</dbReference>
<name>A0A098G4T5_9GAMM</name>
<sequence>MIERLYKKINEVLIPLRSSMLFIFISLFVTTTLLIILVTALRYTEALSNIAHQRMRNASLIVLNRLHANIAPAQIHCTFIAHLIEQDFIYAHEAQIAPLIMDIVKILPLVNGAYWGNQDGDFIYAKRELDGSITSEFYRRSQNPATRTIINRDIHGKIIRKYLSSNLSYDHRGRPWYVLAQKEKKTSWSDVYLFEDPPIKGITVSSPVFKNGVFWGAVGIDINLSELSQFVKSQKITPNSYLFIVNKEEKFIAYPNLPSFTNLATTNGVFNKTDVSPNSLIDQTLKKYQQLGGERKRVTFSYSYDNQVYMVTYVPSKIFAAYGWLVGVVALQTDFISNLKKMHLITIYISLTILMLGIFLVSGLVSHIVKPLKTLVAETENIKQFNLDNKIAITSKIKEVIQLKNAVDSMKLGLKLFQKYIPKVLVKQLIASGEDIRTGGVRKNLTILFSDIQHFTTIAEKIEPNLLMAQMGEYFEELTRVIIDEQGTIDKYIGDSIMAFWGAPLPNAHPCHRAAKAALRCQKKLDTLNEMWLQKGGKAFITRIGIHMGDAIVGNLGSSERLNYTAIGDAINVASRLESINKNYQTRIIVSDIVYEQIKDKFALRMIDHVVVKGRTQSCYIYELLTDDIKNLEFDLNAYNSFFEQGFLAYKQQSWDEAIVHFKKCVEIYPSDTIAPIFIGRCQQFKSTPPKADWDGIME</sequence>
<dbReference type="HOGENOM" id="CLU_021956_0_0_6"/>
<evidence type="ECO:0000256" key="2">
    <source>
        <dbReference type="ARBA" id="ARBA00022475"/>
    </source>
</evidence>
<dbReference type="SUPFAM" id="SSF103190">
    <property type="entry name" value="Sensory domain-like"/>
    <property type="match status" value="1"/>
</dbReference>
<feature type="repeat" description="TPR" evidence="6">
    <location>
        <begin position="639"/>
        <end position="672"/>
    </location>
</feature>
<evidence type="ECO:0000256" key="4">
    <source>
        <dbReference type="ARBA" id="ARBA00022989"/>
    </source>
</evidence>
<feature type="transmembrane region" description="Helical" evidence="7">
    <location>
        <begin position="21"/>
        <end position="43"/>
    </location>
</feature>
<dbReference type="GO" id="GO:0004016">
    <property type="term" value="F:adenylate cyclase activity"/>
    <property type="evidence" value="ECO:0007669"/>
    <property type="project" value="UniProtKB-ARBA"/>
</dbReference>
<evidence type="ECO:0000256" key="5">
    <source>
        <dbReference type="ARBA" id="ARBA00023136"/>
    </source>
</evidence>
<dbReference type="Gene3D" id="6.10.340.10">
    <property type="match status" value="1"/>
</dbReference>
<feature type="transmembrane region" description="Helical" evidence="7">
    <location>
        <begin position="343"/>
        <end position="365"/>
    </location>
</feature>